<feature type="binding site" evidence="3">
    <location>
        <position position="431"/>
    </location>
    <ligand>
        <name>Zn(2+)</name>
        <dbReference type="ChEBI" id="CHEBI:29105"/>
        <label>2</label>
    </ligand>
</feature>
<dbReference type="SUPFAM" id="SSF53649">
    <property type="entry name" value="Alkaline phosphatase-like"/>
    <property type="match status" value="1"/>
</dbReference>
<reference evidence="5 6" key="1">
    <citation type="submission" date="2019-08" db="EMBL/GenBank/DDBJ databases">
        <title>Flavobacterium alkalisoli sp. nov., isolated from rhizosphere soil of Suaeda salsa.</title>
        <authorList>
            <person name="Sun J.-Q."/>
            <person name="Xu L."/>
        </authorList>
    </citation>
    <scope>NUCLEOTIDE SEQUENCE [LARGE SCALE GENOMIC DNA]</scope>
    <source>
        <strain evidence="5 6">XS-5</strain>
    </source>
</reference>
<gene>
    <name evidence="5" type="ORF">FUA48_15615</name>
</gene>
<dbReference type="RefSeq" id="WP_147584388.1">
    <property type="nucleotide sequence ID" value="NZ_CP042831.1"/>
</dbReference>
<feature type="binding site" evidence="3">
    <location>
        <position position="279"/>
    </location>
    <ligand>
        <name>Mg(2+)</name>
        <dbReference type="ChEBI" id="CHEBI:18420"/>
    </ligand>
</feature>
<dbReference type="PANTHER" id="PTHR11596">
    <property type="entry name" value="ALKALINE PHOSPHATASE"/>
    <property type="match status" value="1"/>
</dbReference>
<evidence type="ECO:0000313" key="6">
    <source>
        <dbReference type="Proteomes" id="UP000321222"/>
    </source>
</evidence>
<evidence type="ECO:0000256" key="3">
    <source>
        <dbReference type="PIRSR" id="PIRSR601952-2"/>
    </source>
</evidence>
<protein>
    <submittedName>
        <fullName evidence="5">Alkaline phosphatase</fullName>
    </submittedName>
</protein>
<feature type="binding site" evidence="3">
    <location>
        <position position="50"/>
    </location>
    <ligand>
        <name>Mg(2+)</name>
        <dbReference type="ChEBI" id="CHEBI:18420"/>
    </ligand>
</feature>
<dbReference type="Pfam" id="PF00245">
    <property type="entry name" value="Alk_phosphatase"/>
    <property type="match status" value="1"/>
</dbReference>
<feature type="binding site" evidence="3">
    <location>
        <position position="153"/>
    </location>
    <ligand>
        <name>Mg(2+)</name>
        <dbReference type="ChEBI" id="CHEBI:18420"/>
    </ligand>
</feature>
<dbReference type="KEGG" id="fak:FUA48_15615"/>
<keyword evidence="6" id="KW-1185">Reference proteome</keyword>
<dbReference type="SMART" id="SM00098">
    <property type="entry name" value="alkPPc"/>
    <property type="match status" value="1"/>
</dbReference>
<keyword evidence="3" id="KW-0460">Magnesium</keyword>
<comment type="cofactor">
    <cofactor evidence="3">
        <name>Mg(2+)</name>
        <dbReference type="ChEBI" id="CHEBI:18420"/>
    </cofactor>
    <text evidence="3">Binds 1 Mg(2+) ion.</text>
</comment>
<dbReference type="InterPro" id="IPR001952">
    <property type="entry name" value="Alkaline_phosphatase"/>
</dbReference>
<comment type="similarity">
    <text evidence="4">Belongs to the alkaline phosphatase family.</text>
</comment>
<evidence type="ECO:0000256" key="1">
    <source>
        <dbReference type="ARBA" id="ARBA00022553"/>
    </source>
</evidence>
<proteinExistence type="inferred from homology"/>
<organism evidence="5 6">
    <name type="scientific">Flavobacterium alkalisoli</name>
    <dbReference type="NCBI Taxonomy" id="2602769"/>
    <lineage>
        <taxon>Bacteria</taxon>
        <taxon>Pseudomonadati</taxon>
        <taxon>Bacteroidota</taxon>
        <taxon>Flavobacteriia</taxon>
        <taxon>Flavobacteriales</taxon>
        <taxon>Flavobacteriaceae</taxon>
        <taxon>Flavobacterium</taxon>
    </lineage>
</organism>
<feature type="binding site" evidence="3">
    <location>
        <position position="151"/>
    </location>
    <ligand>
        <name>Mg(2+)</name>
        <dbReference type="ChEBI" id="CHEBI:18420"/>
    </ligand>
</feature>
<feature type="binding site" evidence="3">
    <location>
        <position position="326"/>
    </location>
    <ligand>
        <name>Zn(2+)</name>
        <dbReference type="ChEBI" id="CHEBI:29105"/>
        <label>2</label>
    </ligand>
</feature>
<feature type="active site" description="Phosphoserine intermediate" evidence="2">
    <location>
        <position position="100"/>
    </location>
</feature>
<feature type="binding site" evidence="3">
    <location>
        <position position="288"/>
    </location>
    <ligand>
        <name>Zn(2+)</name>
        <dbReference type="ChEBI" id="CHEBI:29105"/>
        <label>2</label>
    </ligand>
</feature>
<evidence type="ECO:0000313" key="5">
    <source>
        <dbReference type="EMBL" id="QEE50952.1"/>
    </source>
</evidence>
<dbReference type="AlphaFoldDB" id="A0A5B9G0P7"/>
<dbReference type="OrthoDB" id="9794455at2"/>
<keyword evidence="3" id="KW-0479">Metal-binding</keyword>
<keyword evidence="3" id="KW-0862">Zinc</keyword>
<accession>A0A5B9G0P7</accession>
<dbReference type="InterPro" id="IPR017850">
    <property type="entry name" value="Alkaline_phosphatase_core_sf"/>
</dbReference>
<dbReference type="PRINTS" id="PR00113">
    <property type="entry name" value="ALKPHPHTASE"/>
</dbReference>
<evidence type="ECO:0000256" key="2">
    <source>
        <dbReference type="PIRSR" id="PIRSR601952-1"/>
    </source>
</evidence>
<feature type="binding site" evidence="3">
    <location>
        <position position="50"/>
    </location>
    <ligand>
        <name>Zn(2+)</name>
        <dbReference type="ChEBI" id="CHEBI:29105"/>
        <label>2</label>
    </ligand>
</feature>
<dbReference type="CDD" id="cd16012">
    <property type="entry name" value="ALP"/>
    <property type="match status" value="1"/>
</dbReference>
<keyword evidence="1" id="KW-0597">Phosphoprotein</keyword>
<dbReference type="Proteomes" id="UP000321222">
    <property type="component" value="Chromosome"/>
</dbReference>
<dbReference type="GO" id="GO:0004035">
    <property type="term" value="F:alkaline phosphatase activity"/>
    <property type="evidence" value="ECO:0007669"/>
    <property type="project" value="TreeGrafter"/>
</dbReference>
<evidence type="ECO:0000256" key="4">
    <source>
        <dbReference type="RuleBase" id="RU003946"/>
    </source>
</evidence>
<feature type="binding site" evidence="3">
    <location>
        <position position="327"/>
    </location>
    <ligand>
        <name>Zn(2+)</name>
        <dbReference type="ChEBI" id="CHEBI:29105"/>
        <label>2</label>
    </ligand>
</feature>
<sequence length="471" mass="51867">MNRRKFFRNGSLFTIGAAVLNPFEGTAQVLDLNNLDKNKKAKNIIFMVSDGMSTGTLNMADLYLSRKTGKGSNWLQLYKDQRISRALMDTASASSIVTDSAAASSSWGGGARVNNGSLNVGPNGERNMPIWQKFKKAGKMAGCVTTVPITHATPAGFCVNSDSRNAQPEIAEEYLKQGFDVMMGGGNNYFSADKRKDKKDVYADYKAKGWQVARTRSEMMAASNDKPILGVFADDGLPYTIDRRSSKELTEATPTLAEMAQKAIDRMKGHKNGFVLQIEAGKVDWGAHANDIAAVLYDQTAFDEAIKTVIDFAEKDGNTLVVITTDHGNANPGIIYGQEANSNFDSIQKYTQTNEWILNTIHEDSTTAQVQEIIAHANGRTISQDEAKTILSYYSGLEKEGGLYNYKHLPFKAFAEMQKENNSVGWISMNHSADYVELAMFGPGSQLLKPFVKNTDLHYLMLEAAEVENKF</sequence>
<feature type="binding site" evidence="3">
    <location>
        <position position="284"/>
    </location>
    <ligand>
        <name>Zn(2+)</name>
        <dbReference type="ChEBI" id="CHEBI:29105"/>
        <label>2</label>
    </ligand>
</feature>
<dbReference type="EMBL" id="CP042831">
    <property type="protein sequence ID" value="QEE50952.1"/>
    <property type="molecule type" value="Genomic_DNA"/>
</dbReference>
<dbReference type="PANTHER" id="PTHR11596:SF5">
    <property type="entry name" value="ALKALINE PHOSPHATASE"/>
    <property type="match status" value="1"/>
</dbReference>
<comment type="cofactor">
    <cofactor evidence="3">
        <name>Zn(2+)</name>
        <dbReference type="ChEBI" id="CHEBI:29105"/>
    </cofactor>
    <text evidence="3">Binds 2 Zn(2+) ions.</text>
</comment>
<dbReference type="Gene3D" id="1.10.60.40">
    <property type="match status" value="1"/>
</dbReference>
<dbReference type="GO" id="GO:0046872">
    <property type="term" value="F:metal ion binding"/>
    <property type="evidence" value="ECO:0007669"/>
    <property type="project" value="UniProtKB-KW"/>
</dbReference>
<dbReference type="Gene3D" id="3.40.720.10">
    <property type="entry name" value="Alkaline Phosphatase, subunit A"/>
    <property type="match status" value="1"/>
</dbReference>
<name>A0A5B9G0P7_9FLAO</name>